<dbReference type="Gene3D" id="2.170.140.10">
    <property type="entry name" value="Chitin binding domain"/>
    <property type="match status" value="3"/>
</dbReference>
<evidence type="ECO:0000256" key="2">
    <source>
        <dbReference type="ARBA" id="ARBA00022729"/>
    </source>
</evidence>
<evidence type="ECO:0000256" key="4">
    <source>
        <dbReference type="ARBA" id="ARBA00023157"/>
    </source>
</evidence>
<protein>
    <submittedName>
        <fullName evidence="7">Putative peritrophin-1</fullName>
    </submittedName>
</protein>
<evidence type="ECO:0000256" key="5">
    <source>
        <dbReference type="ARBA" id="ARBA00023180"/>
    </source>
</evidence>
<dbReference type="EMBL" id="AJWK01031851">
    <property type="status" value="NOT_ANNOTATED_CDS"/>
    <property type="molecule type" value="Genomic_DNA"/>
</dbReference>
<proteinExistence type="predicted"/>
<evidence type="ECO:0000256" key="1">
    <source>
        <dbReference type="ARBA" id="ARBA00022669"/>
    </source>
</evidence>
<keyword evidence="1" id="KW-0147">Chitin-binding</keyword>
<keyword evidence="5" id="KW-0325">Glycoprotein</keyword>
<dbReference type="EnsemblMetazoa" id="LLOJ009254-RA">
    <property type="protein sequence ID" value="LLOJ009254-PA"/>
    <property type="gene ID" value="LLOJ009254"/>
</dbReference>
<feature type="domain" description="Chitin-binding type-2" evidence="6">
    <location>
        <begin position="54"/>
        <end position="114"/>
    </location>
</feature>
<dbReference type="Pfam" id="PF01607">
    <property type="entry name" value="CBM_14"/>
    <property type="match status" value="3"/>
</dbReference>
<feature type="domain" description="Chitin-binding type-2" evidence="6">
    <location>
        <begin position="116"/>
        <end position="170"/>
    </location>
</feature>
<dbReference type="VEuPathDB" id="VectorBase:LLOJ009254"/>
<evidence type="ECO:0000313" key="8">
    <source>
        <dbReference type="EnsemblMetazoa" id="LLOJ009254-PA"/>
    </source>
</evidence>
<feature type="domain" description="Chitin-binding type-2" evidence="6">
    <location>
        <begin position="172"/>
        <end position="218"/>
    </location>
</feature>
<dbReference type="AlphaFoldDB" id="A0A1B0CW70"/>
<evidence type="ECO:0000259" key="6">
    <source>
        <dbReference type="PROSITE" id="PS50940"/>
    </source>
</evidence>
<dbReference type="PANTHER" id="PTHR23301">
    <property type="entry name" value="CHITIN BINDING PERITROPHIN-A"/>
    <property type="match status" value="1"/>
</dbReference>
<dbReference type="GO" id="GO:0005576">
    <property type="term" value="C:extracellular region"/>
    <property type="evidence" value="ECO:0007669"/>
    <property type="project" value="InterPro"/>
</dbReference>
<dbReference type="PANTHER" id="PTHR23301:SF0">
    <property type="entry name" value="CHITIN-BINDING TYPE-2 DOMAIN-CONTAINING PROTEIN-RELATED"/>
    <property type="match status" value="1"/>
</dbReference>
<keyword evidence="3" id="KW-0677">Repeat</keyword>
<keyword evidence="9" id="KW-1185">Reference proteome</keyword>
<dbReference type="InterPro" id="IPR002557">
    <property type="entry name" value="Chitin-bd_dom"/>
</dbReference>
<reference evidence="9" key="1">
    <citation type="submission" date="2012-05" db="EMBL/GenBank/DDBJ databases">
        <title>Whole Genome Assembly of Lutzomyia longipalpis.</title>
        <authorList>
            <person name="Richards S."/>
            <person name="Qu C."/>
            <person name="Dillon R."/>
            <person name="Worley K."/>
            <person name="Scherer S."/>
            <person name="Batterton M."/>
            <person name="Taylor A."/>
            <person name="Hawes A."/>
            <person name="Hernandez B."/>
            <person name="Kovar C."/>
            <person name="Mandapat C."/>
            <person name="Pham C."/>
            <person name="Qu C."/>
            <person name="Jing C."/>
            <person name="Bess C."/>
            <person name="Bandaranaike D."/>
            <person name="Ngo D."/>
            <person name="Ongeri F."/>
            <person name="Arias F."/>
            <person name="Lara F."/>
            <person name="Weissenberger G."/>
            <person name="Kamau G."/>
            <person name="Han H."/>
            <person name="Shen H."/>
            <person name="Dinh H."/>
            <person name="Khalil I."/>
            <person name="Jones J."/>
            <person name="Shafer J."/>
            <person name="Jayaseelan J."/>
            <person name="Quiroz J."/>
            <person name="Blankenburg K."/>
            <person name="Nguyen L."/>
            <person name="Jackson L."/>
            <person name="Francisco L."/>
            <person name="Tang L.-Y."/>
            <person name="Pu L.-L."/>
            <person name="Perales L."/>
            <person name="Lorensuhewa L."/>
            <person name="Munidasa M."/>
            <person name="Coyle M."/>
            <person name="Taylor M."/>
            <person name="Puazo M."/>
            <person name="Firestine M."/>
            <person name="Scheel M."/>
            <person name="Javaid M."/>
            <person name="Wang M."/>
            <person name="Li M."/>
            <person name="Tabassum N."/>
            <person name="Saada N."/>
            <person name="Osuji N."/>
            <person name="Aqrawi P."/>
            <person name="Fu Q."/>
            <person name="Thornton R."/>
            <person name="Raj R."/>
            <person name="Goodspeed R."/>
            <person name="Mata R."/>
            <person name="Najjar R."/>
            <person name="Gubbala S."/>
            <person name="Lee S."/>
            <person name="Denson S."/>
            <person name="Patil S."/>
            <person name="Macmil S."/>
            <person name="Qi S."/>
            <person name="Matskevitch T."/>
            <person name="Palculict T."/>
            <person name="Mathew T."/>
            <person name="Vee V."/>
            <person name="Velamala V."/>
            <person name="Korchina V."/>
            <person name="Cai W."/>
            <person name="Liu W."/>
            <person name="Dai W."/>
            <person name="Zou X."/>
            <person name="Zhu Y."/>
            <person name="Zhang Y."/>
            <person name="Wu Y.-Q."/>
            <person name="Xin Y."/>
            <person name="Nazarath L."/>
            <person name="Kovar C."/>
            <person name="Han Y."/>
            <person name="Muzny D."/>
            <person name="Gibbs R."/>
        </authorList>
    </citation>
    <scope>NUCLEOTIDE SEQUENCE [LARGE SCALE GENOMIC DNA]</scope>
    <source>
        <strain evidence="9">Jacobina</strain>
    </source>
</reference>
<dbReference type="InterPro" id="IPR036508">
    <property type="entry name" value="Chitin-bd_dom_sf"/>
</dbReference>
<evidence type="ECO:0000313" key="7">
    <source>
        <dbReference type="EMBL" id="MBC1175222.1"/>
    </source>
</evidence>
<evidence type="ECO:0000313" key="9">
    <source>
        <dbReference type="Proteomes" id="UP000092461"/>
    </source>
</evidence>
<dbReference type="SUPFAM" id="SSF57625">
    <property type="entry name" value="Invertebrate chitin-binding proteins"/>
    <property type="match status" value="3"/>
</dbReference>
<dbReference type="GO" id="GO:0008061">
    <property type="term" value="F:chitin binding"/>
    <property type="evidence" value="ECO:0007669"/>
    <property type="project" value="UniProtKB-KW"/>
</dbReference>
<dbReference type="VEuPathDB" id="VectorBase:LLONM1_001473"/>
<dbReference type="EMBL" id="GITU01006519">
    <property type="protein sequence ID" value="MBC1175222.1"/>
    <property type="molecule type" value="Transcribed_RNA"/>
</dbReference>
<dbReference type="InterPro" id="IPR051940">
    <property type="entry name" value="Chitin_bind-dev_reg"/>
</dbReference>
<accession>A0A1B0CW70</accession>
<sequence length="218" mass="24908">MRWKQSIGEFFLHPKKVNPECKSARIFLDLLVIFWGLLCLLVRDIVSEDWLPPIDFCAYLLPGLHPSPRSCNDFIMCTESGVPMRGTCGDNYHFKAISPGVRVCTYPEESGCDLSGRECKPEDFWEERVPMTCNQYVRCFHGEITIRQCEKTLHWDSVRQQCTFNFLSDCPYIVCSEDAFPGYNEVIPHPTDCSAFFLCDNGKPTLQNCGSGTVFMSK</sequence>
<name>A0A1B0CW70_LUTLO</name>
<reference evidence="8" key="3">
    <citation type="submission" date="2020-05" db="UniProtKB">
        <authorList>
            <consortium name="EnsemblMetazoa"/>
        </authorList>
    </citation>
    <scope>IDENTIFICATION</scope>
    <source>
        <strain evidence="8">Jacobina</strain>
    </source>
</reference>
<dbReference type="Proteomes" id="UP000092461">
    <property type="component" value="Unassembled WGS sequence"/>
</dbReference>
<dbReference type="SMART" id="SM00494">
    <property type="entry name" value="ChtBD2"/>
    <property type="match status" value="3"/>
</dbReference>
<dbReference type="PROSITE" id="PS50940">
    <property type="entry name" value="CHIT_BIND_II"/>
    <property type="match status" value="3"/>
</dbReference>
<evidence type="ECO:0000256" key="3">
    <source>
        <dbReference type="ARBA" id="ARBA00022737"/>
    </source>
</evidence>
<keyword evidence="2" id="KW-0732">Signal</keyword>
<reference evidence="7" key="2">
    <citation type="journal article" date="2020" name="BMC">
        <title>Leishmania infection induces a limited differential gene expression in the sand fly midgut.</title>
        <authorList>
            <person name="Coutinho-Abreu I.V."/>
            <person name="Serafim T.D."/>
            <person name="Meneses C."/>
            <person name="Kamhawi S."/>
            <person name="Oliveira F."/>
            <person name="Valenzuela J.G."/>
        </authorList>
    </citation>
    <scope>NUCLEOTIDE SEQUENCE</scope>
    <source>
        <strain evidence="7">Jacobina</strain>
        <tissue evidence="7">Midgut</tissue>
    </source>
</reference>
<organism evidence="8 9">
    <name type="scientific">Lutzomyia longipalpis</name>
    <name type="common">Sand fly</name>
    <dbReference type="NCBI Taxonomy" id="7200"/>
    <lineage>
        <taxon>Eukaryota</taxon>
        <taxon>Metazoa</taxon>
        <taxon>Ecdysozoa</taxon>
        <taxon>Arthropoda</taxon>
        <taxon>Hexapoda</taxon>
        <taxon>Insecta</taxon>
        <taxon>Pterygota</taxon>
        <taxon>Neoptera</taxon>
        <taxon>Endopterygota</taxon>
        <taxon>Diptera</taxon>
        <taxon>Nematocera</taxon>
        <taxon>Psychodoidea</taxon>
        <taxon>Psychodidae</taxon>
        <taxon>Lutzomyia</taxon>
        <taxon>Lutzomyia</taxon>
    </lineage>
</organism>
<keyword evidence="4" id="KW-1015">Disulfide bond</keyword>